<gene>
    <name evidence="1" type="ORF">BT96DRAFT_1024836</name>
</gene>
<evidence type="ECO:0000313" key="2">
    <source>
        <dbReference type="Proteomes" id="UP000799118"/>
    </source>
</evidence>
<protein>
    <submittedName>
        <fullName evidence="1">Uncharacterized protein</fullName>
    </submittedName>
</protein>
<dbReference type="AlphaFoldDB" id="A0A6A4GY10"/>
<proteinExistence type="predicted"/>
<dbReference type="OrthoDB" id="3078177at2759"/>
<dbReference type="Proteomes" id="UP000799118">
    <property type="component" value="Unassembled WGS sequence"/>
</dbReference>
<evidence type="ECO:0000313" key="1">
    <source>
        <dbReference type="EMBL" id="KAE9389925.1"/>
    </source>
</evidence>
<organism evidence="1 2">
    <name type="scientific">Gymnopus androsaceus JB14</name>
    <dbReference type="NCBI Taxonomy" id="1447944"/>
    <lineage>
        <taxon>Eukaryota</taxon>
        <taxon>Fungi</taxon>
        <taxon>Dikarya</taxon>
        <taxon>Basidiomycota</taxon>
        <taxon>Agaricomycotina</taxon>
        <taxon>Agaricomycetes</taxon>
        <taxon>Agaricomycetidae</taxon>
        <taxon>Agaricales</taxon>
        <taxon>Marasmiineae</taxon>
        <taxon>Omphalotaceae</taxon>
        <taxon>Gymnopus</taxon>
    </lineage>
</organism>
<keyword evidence="2" id="KW-1185">Reference proteome</keyword>
<sequence length="325" mass="37034">MSTATKSKLIADMLRKPLTSHSNILPLHPFFVETKTMPFDGDQVQSILPVIIQNILYALSEPNDCYLPLQEIYIPAVSGYQYTARQADKLDELILRCSMHAKKLSSVLYCALTMQKDKGKDKEETEKGQEEESYDDSVLAFVPVIDSKWNTQVNPTTLFFRPTIDLLFRNSKTPEEQSHVISYAMVVVCRELGRLFPRFIYGSEFHIPSHIKFPEGETAVEIFLTGGFGFAIDYKIEETPDSIAIRPVLPHGFRICTSQLFVILDNRIQLFLESFFVEQIPILLHYTVHGMPVLGERYRKVYNVTSPLTPLTLGLRDTPALVHTK</sequence>
<dbReference type="EMBL" id="ML769677">
    <property type="protein sequence ID" value="KAE9389925.1"/>
    <property type="molecule type" value="Genomic_DNA"/>
</dbReference>
<name>A0A6A4GY10_9AGAR</name>
<reference evidence="1" key="1">
    <citation type="journal article" date="2019" name="Environ. Microbiol.">
        <title>Fungal ecological strategies reflected in gene transcription - a case study of two litter decomposers.</title>
        <authorList>
            <person name="Barbi F."/>
            <person name="Kohler A."/>
            <person name="Barry K."/>
            <person name="Baskaran P."/>
            <person name="Daum C."/>
            <person name="Fauchery L."/>
            <person name="Ihrmark K."/>
            <person name="Kuo A."/>
            <person name="LaButti K."/>
            <person name="Lipzen A."/>
            <person name="Morin E."/>
            <person name="Grigoriev I.V."/>
            <person name="Henrissat B."/>
            <person name="Lindahl B."/>
            <person name="Martin F."/>
        </authorList>
    </citation>
    <scope>NUCLEOTIDE SEQUENCE</scope>
    <source>
        <strain evidence="1">JB14</strain>
    </source>
</reference>
<accession>A0A6A4GY10</accession>